<evidence type="ECO:0000256" key="6">
    <source>
        <dbReference type="ARBA" id="ARBA00022932"/>
    </source>
</evidence>
<evidence type="ECO:0000313" key="11">
    <source>
        <dbReference type="Proteomes" id="UP001291623"/>
    </source>
</evidence>
<dbReference type="Gene3D" id="3.30.420.10">
    <property type="entry name" value="Ribonuclease H-like superfamily/Ribonuclease H"/>
    <property type="match status" value="1"/>
</dbReference>
<feature type="domain" description="DNA-directed DNA polymerase family B mitochondria/virus" evidence="9">
    <location>
        <begin position="122"/>
        <end position="180"/>
    </location>
</feature>
<keyword evidence="5" id="KW-0235">DNA replication</keyword>
<evidence type="ECO:0000259" key="9">
    <source>
        <dbReference type="Pfam" id="PF03175"/>
    </source>
</evidence>
<keyword evidence="4" id="KW-0548">Nucleotidyltransferase</keyword>
<dbReference type="SUPFAM" id="SSF53098">
    <property type="entry name" value="Ribonuclease H-like"/>
    <property type="match status" value="1"/>
</dbReference>
<protein>
    <recommendedName>
        <fullName evidence="2">DNA-directed DNA polymerase</fullName>
        <ecNumber evidence="2">2.7.7.7</ecNumber>
    </recommendedName>
</protein>
<sequence>MDFPKNDSLPIRADEIRHCKRSYAPHYMMVVKKGERKGERRAFVVADLEILITGEENTHKPYAAGIMLVLPKEPVKYNRVETYFSEDFITINSFDERSSKVLEDFLSRIEHIAKGFRPALTIDFHNLGRFDGVFLLKHLTSNWKGEVRPIMRNNRIYQIGVKSGKRVLFRFRDSLNMLKGKHHAQWAAVRDGDLRE</sequence>
<dbReference type="AlphaFoldDB" id="A0AAE1R4E9"/>
<comment type="caution">
    <text evidence="10">The sequence shown here is derived from an EMBL/GenBank/DDBJ whole genome shotgun (WGS) entry which is preliminary data.</text>
</comment>
<comment type="similarity">
    <text evidence="1">Belongs to the DNA polymerase type-B family.</text>
</comment>
<evidence type="ECO:0000256" key="3">
    <source>
        <dbReference type="ARBA" id="ARBA00022679"/>
    </source>
</evidence>
<name>A0AAE1R4E9_9SOLA</name>
<dbReference type="GO" id="GO:0003887">
    <property type="term" value="F:DNA-directed DNA polymerase activity"/>
    <property type="evidence" value="ECO:0007669"/>
    <property type="project" value="UniProtKB-KW"/>
</dbReference>
<organism evidence="10 11">
    <name type="scientific">Anisodus tanguticus</name>
    <dbReference type="NCBI Taxonomy" id="243964"/>
    <lineage>
        <taxon>Eukaryota</taxon>
        <taxon>Viridiplantae</taxon>
        <taxon>Streptophyta</taxon>
        <taxon>Embryophyta</taxon>
        <taxon>Tracheophyta</taxon>
        <taxon>Spermatophyta</taxon>
        <taxon>Magnoliopsida</taxon>
        <taxon>eudicotyledons</taxon>
        <taxon>Gunneridae</taxon>
        <taxon>Pentapetalae</taxon>
        <taxon>asterids</taxon>
        <taxon>lamiids</taxon>
        <taxon>Solanales</taxon>
        <taxon>Solanaceae</taxon>
        <taxon>Solanoideae</taxon>
        <taxon>Hyoscyameae</taxon>
        <taxon>Anisodus</taxon>
    </lineage>
</organism>
<reference evidence="10" key="1">
    <citation type="submission" date="2023-12" db="EMBL/GenBank/DDBJ databases">
        <title>Genome assembly of Anisodus tanguticus.</title>
        <authorList>
            <person name="Wang Y.-J."/>
        </authorList>
    </citation>
    <scope>NUCLEOTIDE SEQUENCE</scope>
    <source>
        <strain evidence="10">KB-2021</strain>
        <tissue evidence="10">Leaf</tissue>
    </source>
</reference>
<dbReference type="Proteomes" id="UP001291623">
    <property type="component" value="Unassembled WGS sequence"/>
</dbReference>
<dbReference type="EMBL" id="JAVYJV010000019">
    <property type="protein sequence ID" value="KAK4344956.1"/>
    <property type="molecule type" value="Genomic_DNA"/>
</dbReference>
<proteinExistence type="inferred from homology"/>
<evidence type="ECO:0000256" key="1">
    <source>
        <dbReference type="ARBA" id="ARBA00005755"/>
    </source>
</evidence>
<dbReference type="GO" id="GO:0000166">
    <property type="term" value="F:nucleotide binding"/>
    <property type="evidence" value="ECO:0007669"/>
    <property type="project" value="InterPro"/>
</dbReference>
<evidence type="ECO:0000256" key="4">
    <source>
        <dbReference type="ARBA" id="ARBA00022695"/>
    </source>
</evidence>
<comment type="catalytic activity">
    <reaction evidence="8">
        <text>DNA(n) + a 2'-deoxyribonucleoside 5'-triphosphate = DNA(n+1) + diphosphate</text>
        <dbReference type="Rhea" id="RHEA:22508"/>
        <dbReference type="Rhea" id="RHEA-COMP:17339"/>
        <dbReference type="Rhea" id="RHEA-COMP:17340"/>
        <dbReference type="ChEBI" id="CHEBI:33019"/>
        <dbReference type="ChEBI" id="CHEBI:61560"/>
        <dbReference type="ChEBI" id="CHEBI:173112"/>
        <dbReference type="EC" id="2.7.7.7"/>
    </reaction>
</comment>
<dbReference type="GO" id="GO:0003677">
    <property type="term" value="F:DNA binding"/>
    <property type="evidence" value="ECO:0007669"/>
    <property type="project" value="UniProtKB-KW"/>
</dbReference>
<keyword evidence="3" id="KW-0808">Transferase</keyword>
<evidence type="ECO:0000256" key="2">
    <source>
        <dbReference type="ARBA" id="ARBA00012417"/>
    </source>
</evidence>
<dbReference type="EC" id="2.7.7.7" evidence="2"/>
<evidence type="ECO:0000256" key="7">
    <source>
        <dbReference type="ARBA" id="ARBA00023125"/>
    </source>
</evidence>
<gene>
    <name evidence="10" type="ORF">RND71_035132</name>
</gene>
<dbReference type="InterPro" id="IPR012337">
    <property type="entry name" value="RNaseH-like_sf"/>
</dbReference>
<keyword evidence="11" id="KW-1185">Reference proteome</keyword>
<evidence type="ECO:0000313" key="10">
    <source>
        <dbReference type="EMBL" id="KAK4344956.1"/>
    </source>
</evidence>
<dbReference type="Pfam" id="PF03175">
    <property type="entry name" value="DNA_pol_B_2"/>
    <property type="match status" value="1"/>
</dbReference>
<dbReference type="GO" id="GO:0006260">
    <property type="term" value="P:DNA replication"/>
    <property type="evidence" value="ECO:0007669"/>
    <property type="project" value="UniProtKB-KW"/>
</dbReference>
<evidence type="ECO:0000256" key="8">
    <source>
        <dbReference type="ARBA" id="ARBA00049244"/>
    </source>
</evidence>
<evidence type="ECO:0000256" key="5">
    <source>
        <dbReference type="ARBA" id="ARBA00022705"/>
    </source>
</evidence>
<dbReference type="InterPro" id="IPR036397">
    <property type="entry name" value="RNaseH_sf"/>
</dbReference>
<keyword evidence="6" id="KW-0239">DNA-directed DNA polymerase</keyword>
<keyword evidence="7" id="KW-0238">DNA-binding</keyword>
<dbReference type="InterPro" id="IPR004868">
    <property type="entry name" value="DNA-dir_DNA_pol_B_mt/vir"/>
</dbReference>
<accession>A0AAE1R4E9</accession>